<feature type="region of interest" description="Disordered" evidence="1">
    <location>
        <begin position="1"/>
        <end position="31"/>
    </location>
</feature>
<dbReference type="EMBL" id="JARBHB010000015">
    <property type="protein sequence ID" value="KAJ8867284.1"/>
    <property type="molecule type" value="Genomic_DNA"/>
</dbReference>
<dbReference type="Proteomes" id="UP001159363">
    <property type="component" value="Chromosome 14"/>
</dbReference>
<feature type="compositionally biased region" description="Basic and acidic residues" evidence="1">
    <location>
        <begin position="22"/>
        <end position="31"/>
    </location>
</feature>
<protein>
    <submittedName>
        <fullName evidence="2">Uncharacterized protein</fullName>
    </submittedName>
</protein>
<sequence>MNGRAKRKISKKTRLQTASSGHDSRSDPVGDRTRIAQQLAHTVFDTSWRTLAQSSPSTVTADNQCAADIGIFVHKYVESSLQVIELTNYSVVRLLANHPGEQGSILGGVAPGFSHVGLVPDDAAGWRVFPESSRFRHPCIPPLLDTHPTSPSSALKTSVLGAAQISPLRQSIYRLFAIK</sequence>
<proteinExistence type="predicted"/>
<name>A0ABQ9G8D7_9NEOP</name>
<accession>A0ABQ9G8D7</accession>
<keyword evidence="3" id="KW-1185">Reference proteome</keyword>
<organism evidence="2 3">
    <name type="scientific">Dryococelus australis</name>
    <dbReference type="NCBI Taxonomy" id="614101"/>
    <lineage>
        <taxon>Eukaryota</taxon>
        <taxon>Metazoa</taxon>
        <taxon>Ecdysozoa</taxon>
        <taxon>Arthropoda</taxon>
        <taxon>Hexapoda</taxon>
        <taxon>Insecta</taxon>
        <taxon>Pterygota</taxon>
        <taxon>Neoptera</taxon>
        <taxon>Polyneoptera</taxon>
        <taxon>Phasmatodea</taxon>
        <taxon>Verophasmatodea</taxon>
        <taxon>Anareolatae</taxon>
        <taxon>Phasmatidae</taxon>
        <taxon>Eurycanthinae</taxon>
        <taxon>Dryococelus</taxon>
    </lineage>
</organism>
<gene>
    <name evidence="2" type="ORF">PR048_031083</name>
</gene>
<comment type="caution">
    <text evidence="2">The sequence shown here is derived from an EMBL/GenBank/DDBJ whole genome shotgun (WGS) entry which is preliminary data.</text>
</comment>
<evidence type="ECO:0000313" key="2">
    <source>
        <dbReference type="EMBL" id="KAJ8867284.1"/>
    </source>
</evidence>
<reference evidence="2 3" key="1">
    <citation type="submission" date="2023-02" db="EMBL/GenBank/DDBJ databases">
        <title>LHISI_Scaffold_Assembly.</title>
        <authorList>
            <person name="Stuart O.P."/>
            <person name="Cleave R."/>
            <person name="Magrath M.J.L."/>
            <person name="Mikheyev A.S."/>
        </authorList>
    </citation>
    <scope>NUCLEOTIDE SEQUENCE [LARGE SCALE GENOMIC DNA]</scope>
    <source>
        <strain evidence="2">Daus_M_001</strain>
        <tissue evidence="2">Leg muscle</tissue>
    </source>
</reference>
<feature type="compositionally biased region" description="Basic residues" evidence="1">
    <location>
        <begin position="1"/>
        <end position="14"/>
    </location>
</feature>
<evidence type="ECO:0000313" key="3">
    <source>
        <dbReference type="Proteomes" id="UP001159363"/>
    </source>
</evidence>
<evidence type="ECO:0000256" key="1">
    <source>
        <dbReference type="SAM" id="MobiDB-lite"/>
    </source>
</evidence>